<dbReference type="EMBL" id="SDOV01000001">
    <property type="protein sequence ID" value="KAH7645027.1"/>
    <property type="molecule type" value="Genomic_DNA"/>
</dbReference>
<feature type="region of interest" description="Disordered" evidence="2">
    <location>
        <begin position="1675"/>
        <end position="1694"/>
    </location>
</feature>
<dbReference type="InterPro" id="IPR001478">
    <property type="entry name" value="PDZ"/>
</dbReference>
<gene>
    <name evidence="4" type="ORF">HUG17_0565</name>
</gene>
<feature type="region of interest" description="Disordered" evidence="2">
    <location>
        <begin position="2049"/>
        <end position="2125"/>
    </location>
</feature>
<dbReference type="PANTHER" id="PTHR46360">
    <property type="entry name" value="DISKS LARGE HOMOLOG 5"/>
    <property type="match status" value="1"/>
</dbReference>
<dbReference type="GO" id="GO:0035331">
    <property type="term" value="P:negative regulation of hippo signaling"/>
    <property type="evidence" value="ECO:0007669"/>
    <property type="project" value="TreeGrafter"/>
</dbReference>
<feature type="region of interest" description="Disordered" evidence="2">
    <location>
        <begin position="1380"/>
        <end position="1415"/>
    </location>
</feature>
<feature type="compositionally biased region" description="Polar residues" evidence="2">
    <location>
        <begin position="1154"/>
        <end position="1184"/>
    </location>
</feature>
<feature type="region of interest" description="Disordered" evidence="2">
    <location>
        <begin position="1842"/>
        <end position="1874"/>
    </location>
</feature>
<reference evidence="4" key="1">
    <citation type="submission" date="2020-06" db="EMBL/GenBank/DDBJ databases">
        <authorList>
            <person name="Ji K."/>
            <person name="Li J."/>
        </authorList>
    </citation>
    <scope>NUCLEOTIDE SEQUENCE</scope>
    <source>
        <strain evidence="4">JKM2019</strain>
        <tissue evidence="4">Whole body</tissue>
    </source>
</reference>
<feature type="compositionally biased region" description="Polar residues" evidence="2">
    <location>
        <begin position="1865"/>
        <end position="1874"/>
    </location>
</feature>
<feature type="region of interest" description="Disordered" evidence="2">
    <location>
        <begin position="1440"/>
        <end position="1471"/>
    </location>
</feature>
<dbReference type="SUPFAM" id="SSF50156">
    <property type="entry name" value="PDZ domain-like"/>
    <property type="match status" value="1"/>
</dbReference>
<name>A0A9D4P761_DERFA</name>
<feature type="compositionally biased region" description="Low complexity" evidence="2">
    <location>
        <begin position="569"/>
        <end position="587"/>
    </location>
</feature>
<sequence>MNNPNENGNNGTSGAATAVIAIQQQQHNNNAQSSSSALLNRLSAITSPPSSAAMPNTSNSYGNLYRSCGKSTTSTSSSLSSYVEPRNEYESLIKRYAELDSFHVEVVTKLSMTEAENRQHRKRNNEILQQLNQAMNARETMQDELHSLTAKYEKALRDIQELNDQLTKVKKQRDEANKECHNAMNGRNKANRERQQMYEERNIAIREYNLIMSERDSVHKEIEKLQEDLQDIQKRNETIDKEYKITMEEMETLRRELASALLDRDRALKTFSDLREKYGESSMTSHHSQTSFNLYSLLPFAQQDSQQSLQQQQDFTVDGIHTSPIIINNNNNLSSSSNSSLIGNIVQMNLRQQSPTMATIKNLSLMTNVNKTTAANPPQQQQIINNQQPMMTMTTSSSTSSVSTFGTSQQQQQQNHHQPLIHSTPKTTSIIDNNNSSNNSLASPVVNLVNTTTVGGISETESLREQVKTLQLELQRALQEIDSWKTRRDCAINERDKIVLERESVRALCDKLRRERDRKISDLADALRELYESRRQKNETTKEVELLKEKFDSAMKANKTAINQLNLNEKQQQKQPQQSQQQTNKPSITCTSQDSAIDVDDAQAAIAQAAMNQQQQQQQPPHHHRYLNNNRPRTIVQQQQSNNKCSMQTVSLPILMNNNNNDYLNQSIDTDSTIAIRRMFGFAGDLVLIVNHLTHHNKQQSISEHKNNNNVLNHNDRIVSINGTSLNKILSGHLFQFMCKSAKSLDSDSNTIKVQLYRCQSIMSSPGSLLQNQQQQQQQLHPTTELDKQHNYIAKVNEYTKPTNLLQQAEPEKQSSLAIIDSVDDESEIDDEPRATVDEDNDADEDEPNSDVENESEVKTIARLDQMLEQYQIEDSTSSYYGMIGVGGNNDGLTTTVTGAPSSFMNDNHNNVQCISSQQKQQHSPTTTLQHPSSNTITGIIRRSSRSNKKSIKQRNSTLTACAQLTGAAKELTAAIKNQLTDSNNSGTGDTWPRYRPHQFLSSMLPSFYKNHGLNESQKNSSSATSKQQPQTNKTEMMIGNMKHLRTPLANMDNINSYATTINRRKHQRKSLGIFLDIFPTADLMMKSKSHSQSEQQQQQSNKNMDQSTIVSSSATPPATTTTSIQQQSVVINAASQLSAVTLRQSPRHREHSQSMINYENPYGTTTTNSGNQRSTILPTTMNPLKTRSSQINYDHIAALINYGQQQTQQQHYHRSLPSQQHVLFQQQQQQQQPQSQQQYIYLEQQPTTVSSASATATSKLTSSSTLQRSLTYNSLKTMNNEQIRYLIDPPANNNDTNNYYYHMNDNQQQQQQHQHQHNHSSSSTATTTNGGYLKQIHQRSPYSMYSSTIYGTNNKTIDSSSSGIVVVGKDLLLKNKNIAQQQQQQAQTNDLYGSHYSTNPPPPPPPASSSSSSAAAVSSSLVDYSVVSAQDEKLLKHYEMRQQQQQQQHHHNHNYQQQPTTAGTITSTSSNTNRSNSLFMTGYLPSNHNHRINTTDLYDIYGQISFRPTIAITTTNTTTAAAAAATATATKLTTDNLYATLIGGGGGGVNNNNNNIDVANNNLLIRNSMPITASTNNSNNYYNNLQSALTNIGIPHLQQSQHLHYAGGSISGVQRTQPSIISMNNNSSSGSSSSTTNKSQIILPQQKHMRHSMNLSSTTIKSAVLPTIDSIMLPSASSNNNNNDNGNINKNNDHENMMMMMMNWDNELASCSSSSITSSKPGICSKSGQISNNSRPYKESSNFSTIFDSNALSSRASISSTHSASASISAAAASAAAASATGHHQYSLSENIYGSTIANNNAKTTSSQASHPIIGGVQQQQQYYDDNQHYTSFVSTISRSQRLRIPSSSSSSSTSNSISIPPITKTNNNQKNVFGITTTPTTFNGPIMMVNSNNTPQIVNPNHHHHHPLGLIGDRNSYVSNTGSNGPQIEVKWIKCSKDGSPGSPILDPTKAQPDDYRLITIDRSSATLGIRILRTLNDQKGVFVEAVTDGSLAAQAGIRVGDQIIDICGLNMRTADFKNAAKVLNQCRDPITMLVQKNLDKFRETQSKQFQFQTTTPTTTTTSATITNLNQNDNGIEKESNSGSSGNNNIETTILSTTSPPPPSTSASSLSIKHHHNQLSKRRSCFEQPELAAAMAADHNAGRLRAPIVGHESSDLENNVVVIVDDDDDDDDDDDNDRNEFS</sequence>
<feature type="compositionally biased region" description="Low complexity" evidence="2">
    <location>
        <begin position="609"/>
        <end position="619"/>
    </location>
</feature>
<feature type="coiled-coil region" evidence="1">
    <location>
        <begin position="110"/>
        <end position="270"/>
    </location>
</feature>
<feature type="region of interest" description="Disordered" evidence="2">
    <location>
        <begin position="1719"/>
        <end position="1740"/>
    </location>
</feature>
<dbReference type="GO" id="GO:0005886">
    <property type="term" value="C:plasma membrane"/>
    <property type="evidence" value="ECO:0007669"/>
    <property type="project" value="TreeGrafter"/>
</dbReference>
<feature type="compositionally biased region" description="Polar residues" evidence="2">
    <location>
        <begin position="1389"/>
        <end position="1399"/>
    </location>
</feature>
<feature type="compositionally biased region" description="Low complexity" evidence="2">
    <location>
        <begin position="2083"/>
        <end position="2100"/>
    </location>
</feature>
<feature type="region of interest" description="Disordered" evidence="2">
    <location>
        <begin position="409"/>
        <end position="442"/>
    </location>
</feature>
<feature type="compositionally biased region" description="Polar residues" evidence="2">
    <location>
        <begin position="1727"/>
        <end position="1740"/>
    </location>
</feature>
<accession>A0A9D4P761</accession>
<feature type="compositionally biased region" description="Low complexity" evidence="2">
    <location>
        <begin position="1455"/>
        <end position="1471"/>
    </location>
</feature>
<feature type="region of interest" description="Disordered" evidence="2">
    <location>
        <begin position="820"/>
        <end position="857"/>
    </location>
</feature>
<feature type="compositionally biased region" description="Low complexity" evidence="2">
    <location>
        <begin position="1842"/>
        <end position="1864"/>
    </location>
</feature>
<feature type="compositionally biased region" description="Acidic residues" evidence="2">
    <location>
        <begin position="822"/>
        <end position="831"/>
    </location>
</feature>
<evidence type="ECO:0000256" key="1">
    <source>
        <dbReference type="SAM" id="Coils"/>
    </source>
</evidence>
<feature type="region of interest" description="Disordered" evidence="2">
    <location>
        <begin position="569"/>
        <end position="591"/>
    </location>
</feature>
<feature type="region of interest" description="Disordered" evidence="2">
    <location>
        <begin position="1087"/>
        <end position="1127"/>
    </location>
</feature>
<evidence type="ECO:0000259" key="3">
    <source>
        <dbReference type="PROSITE" id="PS50106"/>
    </source>
</evidence>
<feature type="compositionally biased region" description="Low complexity" evidence="2">
    <location>
        <begin position="1680"/>
        <end position="1691"/>
    </location>
</feature>
<feature type="compositionally biased region" description="Basic residues" evidence="2">
    <location>
        <begin position="2114"/>
        <end position="2125"/>
    </location>
</feature>
<proteinExistence type="predicted"/>
<feature type="region of interest" description="Disordered" evidence="2">
    <location>
        <begin position="609"/>
        <end position="628"/>
    </location>
</feature>
<feature type="coiled-coil region" evidence="1">
    <location>
        <begin position="460"/>
        <end position="557"/>
    </location>
</feature>
<feature type="compositionally biased region" description="Low complexity" evidence="2">
    <location>
        <begin position="433"/>
        <end position="442"/>
    </location>
</feature>
<feature type="compositionally biased region" description="Low complexity" evidence="2">
    <location>
        <begin position="2049"/>
        <end position="2069"/>
    </location>
</feature>
<dbReference type="Gene3D" id="1.10.287.1490">
    <property type="match status" value="1"/>
</dbReference>
<feature type="domain" description="PDZ" evidence="3">
    <location>
        <begin position="1960"/>
        <end position="2041"/>
    </location>
</feature>
<comment type="caution">
    <text evidence="4">The sequence shown here is derived from an EMBL/GenBank/DDBJ whole genome shotgun (WGS) entry which is preliminary data.</text>
</comment>
<dbReference type="InterPro" id="IPR053004">
    <property type="entry name" value="MAGUK_Signaling_Regulators"/>
</dbReference>
<feature type="compositionally biased region" description="Polar residues" evidence="2">
    <location>
        <begin position="1014"/>
        <end position="1033"/>
    </location>
</feature>
<dbReference type="Pfam" id="PF00595">
    <property type="entry name" value="PDZ"/>
    <property type="match status" value="1"/>
</dbReference>
<feature type="region of interest" description="Disordered" evidence="2">
    <location>
        <begin position="1142"/>
        <end position="1184"/>
    </location>
</feature>
<dbReference type="InterPro" id="IPR036034">
    <property type="entry name" value="PDZ_sf"/>
</dbReference>
<evidence type="ECO:0000256" key="2">
    <source>
        <dbReference type="SAM" id="MobiDB-lite"/>
    </source>
</evidence>
<reference evidence="4" key="2">
    <citation type="journal article" date="2021" name="World Allergy Organ. J.">
        <title>Chromosome-level assembly of Dermatophagoides farinae genome and transcriptome reveals two novel allergens Der f 37 and Der f 39.</title>
        <authorList>
            <person name="Chen J."/>
            <person name="Cai Z."/>
            <person name="Fan D."/>
            <person name="Hu J."/>
            <person name="Hou Y."/>
            <person name="He Y."/>
            <person name="Zhang Z."/>
            <person name="Zhao Z."/>
            <person name="Gao P."/>
            <person name="Hu W."/>
            <person name="Sun J."/>
            <person name="Li J."/>
            <person name="Ji K."/>
        </authorList>
    </citation>
    <scope>NUCLEOTIDE SEQUENCE</scope>
    <source>
        <strain evidence="4">JKM2019</strain>
    </source>
</reference>
<evidence type="ECO:0000313" key="4">
    <source>
        <dbReference type="EMBL" id="KAH7645027.1"/>
    </source>
</evidence>
<dbReference type="SMART" id="SM00228">
    <property type="entry name" value="PDZ"/>
    <property type="match status" value="1"/>
</dbReference>
<feature type="region of interest" description="Disordered" evidence="2">
    <location>
        <begin position="1308"/>
        <end position="1330"/>
    </location>
</feature>
<dbReference type="Gene3D" id="2.30.42.10">
    <property type="match status" value="1"/>
</dbReference>
<feature type="compositionally biased region" description="Low complexity" evidence="2">
    <location>
        <begin position="1308"/>
        <end position="1324"/>
    </location>
</feature>
<dbReference type="PROSITE" id="PS50106">
    <property type="entry name" value="PDZ"/>
    <property type="match status" value="1"/>
</dbReference>
<organism evidence="4">
    <name type="scientific">Dermatophagoides farinae</name>
    <name type="common">American house dust mite</name>
    <dbReference type="NCBI Taxonomy" id="6954"/>
    <lineage>
        <taxon>Eukaryota</taxon>
        <taxon>Metazoa</taxon>
        <taxon>Ecdysozoa</taxon>
        <taxon>Arthropoda</taxon>
        <taxon>Chelicerata</taxon>
        <taxon>Arachnida</taxon>
        <taxon>Acari</taxon>
        <taxon>Acariformes</taxon>
        <taxon>Sarcoptiformes</taxon>
        <taxon>Astigmata</taxon>
        <taxon>Psoroptidia</taxon>
        <taxon>Analgoidea</taxon>
        <taxon>Pyroglyphidae</taxon>
        <taxon>Dermatophagoidinae</taxon>
        <taxon>Dermatophagoides</taxon>
    </lineage>
</organism>
<protein>
    <submittedName>
        <fullName evidence="4">Discs large protein-like protein</fullName>
    </submittedName>
</protein>
<dbReference type="PANTHER" id="PTHR46360:SF1">
    <property type="entry name" value="DISKS LARGE HOMOLOG 5"/>
    <property type="match status" value="1"/>
</dbReference>
<keyword evidence="1" id="KW-0175">Coiled coil</keyword>
<feature type="compositionally biased region" description="Acidic residues" evidence="2">
    <location>
        <begin position="838"/>
        <end position="855"/>
    </location>
</feature>
<feature type="region of interest" description="Disordered" evidence="2">
    <location>
        <begin position="1009"/>
        <end position="1033"/>
    </location>
</feature>
<dbReference type="Proteomes" id="UP000828236">
    <property type="component" value="Unassembled WGS sequence"/>
</dbReference>